<dbReference type="InterPro" id="IPR005843">
    <property type="entry name" value="A-D-PHexomutase_C"/>
</dbReference>
<evidence type="ECO:0000259" key="12">
    <source>
        <dbReference type="Pfam" id="PF00408"/>
    </source>
</evidence>
<dbReference type="PANTHER" id="PTHR42946:SF1">
    <property type="entry name" value="PHOSPHOGLUCOMUTASE (ALPHA-D-GLUCOSE-1,6-BISPHOSPHATE-DEPENDENT)"/>
    <property type="match status" value="1"/>
</dbReference>
<dbReference type="GO" id="GO:0005975">
    <property type="term" value="P:carbohydrate metabolic process"/>
    <property type="evidence" value="ECO:0007669"/>
    <property type="project" value="InterPro"/>
</dbReference>
<dbReference type="GO" id="GO:0009252">
    <property type="term" value="P:peptidoglycan biosynthetic process"/>
    <property type="evidence" value="ECO:0007669"/>
    <property type="project" value="TreeGrafter"/>
</dbReference>
<evidence type="ECO:0000259" key="15">
    <source>
        <dbReference type="Pfam" id="PF02880"/>
    </source>
</evidence>
<dbReference type="InterPro" id="IPR016066">
    <property type="entry name" value="A-D-PHexomutase_CS"/>
</dbReference>
<dbReference type="GO" id="GO:0006048">
    <property type="term" value="P:UDP-N-acetylglucosamine biosynthetic process"/>
    <property type="evidence" value="ECO:0007669"/>
    <property type="project" value="TreeGrafter"/>
</dbReference>
<evidence type="ECO:0000256" key="9">
    <source>
        <dbReference type="HAMAP-Rule" id="MF_01554"/>
    </source>
</evidence>
<evidence type="ECO:0000256" key="6">
    <source>
        <dbReference type="ARBA" id="ARBA00050364"/>
    </source>
</evidence>
<keyword evidence="5 9" id="KW-0413">Isomerase</keyword>
<dbReference type="InterPro" id="IPR005844">
    <property type="entry name" value="A-D-PHexomutase_a/b/a-I"/>
</dbReference>
<dbReference type="InterPro" id="IPR016055">
    <property type="entry name" value="A-D-PHexomutase_a/b/a-I/II/III"/>
</dbReference>
<dbReference type="InterPro" id="IPR005841">
    <property type="entry name" value="Alpha-D-phosphohexomutase_SF"/>
</dbReference>
<feature type="modified residue" description="Phosphoserine" evidence="9">
    <location>
        <position position="99"/>
    </location>
</feature>
<evidence type="ECO:0000256" key="3">
    <source>
        <dbReference type="ARBA" id="ARBA00022723"/>
    </source>
</evidence>
<accession>A0A2G3E1J8</accession>
<dbReference type="CDD" id="cd05802">
    <property type="entry name" value="GlmM"/>
    <property type="match status" value="1"/>
</dbReference>
<evidence type="ECO:0000313" key="16">
    <source>
        <dbReference type="EMBL" id="PHU37025.1"/>
    </source>
</evidence>
<dbReference type="Pfam" id="PF02880">
    <property type="entry name" value="PGM_PMM_III"/>
    <property type="match status" value="1"/>
</dbReference>
<dbReference type="InterPro" id="IPR005846">
    <property type="entry name" value="A-D-PHexomutase_a/b/a-III"/>
</dbReference>
<reference evidence="16 17" key="1">
    <citation type="submission" date="2017-10" db="EMBL/GenBank/DDBJ databases">
        <title>Resolving the taxonomy of Roseburia spp., Eubacterium rectale and Agathobacter spp. through phylogenomic analysis.</title>
        <authorList>
            <person name="Sheridan P.O."/>
            <person name="Walker A.W."/>
            <person name="Duncan S.H."/>
            <person name="Scott K.P."/>
            <person name="Toole P.W.O."/>
            <person name="Luis P."/>
            <person name="Flint H.J."/>
        </authorList>
    </citation>
    <scope>NUCLEOTIDE SEQUENCE [LARGE SCALE GENOMIC DNA]</scope>
    <source>
        <strain evidence="16 17">JK623</strain>
    </source>
</reference>
<keyword evidence="2 9" id="KW-0597">Phosphoprotein</keyword>
<evidence type="ECO:0000256" key="10">
    <source>
        <dbReference type="RuleBase" id="RU004326"/>
    </source>
</evidence>
<dbReference type="EC" id="5.4.2.10" evidence="7 9"/>
<dbReference type="RefSeq" id="WP_031543406.1">
    <property type="nucleotide sequence ID" value="NZ_JANSWH010000099.1"/>
</dbReference>
<dbReference type="InterPro" id="IPR050060">
    <property type="entry name" value="Phosphoglucosamine_mutase"/>
</dbReference>
<dbReference type="Pfam" id="PF02878">
    <property type="entry name" value="PGM_PMM_I"/>
    <property type="match status" value="1"/>
</dbReference>
<dbReference type="FunFam" id="3.30.310.50:FF:000001">
    <property type="entry name" value="Phosphoglucosamine mutase"/>
    <property type="match status" value="1"/>
</dbReference>
<dbReference type="GO" id="GO:0008966">
    <property type="term" value="F:phosphoglucosamine mutase activity"/>
    <property type="evidence" value="ECO:0007669"/>
    <property type="project" value="UniProtKB-UniRule"/>
</dbReference>
<comment type="similarity">
    <text evidence="1 9 10">Belongs to the phosphohexose mutase family.</text>
</comment>
<comment type="cofactor">
    <cofactor evidence="9">
        <name>Mg(2+)</name>
        <dbReference type="ChEBI" id="CHEBI:18420"/>
    </cofactor>
    <text evidence="9">Binds 1 Mg(2+) ion per subunit.</text>
</comment>
<evidence type="ECO:0000256" key="1">
    <source>
        <dbReference type="ARBA" id="ARBA00010231"/>
    </source>
</evidence>
<evidence type="ECO:0000256" key="8">
    <source>
        <dbReference type="ARBA" id="ARBA00068193"/>
    </source>
</evidence>
<feature type="binding site" description="via phosphate group" evidence="9">
    <location>
        <position position="99"/>
    </location>
    <ligand>
        <name>Mg(2+)</name>
        <dbReference type="ChEBI" id="CHEBI:18420"/>
    </ligand>
</feature>
<dbReference type="PRINTS" id="PR00509">
    <property type="entry name" value="PGMPMM"/>
</dbReference>
<comment type="catalytic activity">
    <reaction evidence="6 9 11">
        <text>alpha-D-glucosamine 1-phosphate = D-glucosamine 6-phosphate</text>
        <dbReference type="Rhea" id="RHEA:23424"/>
        <dbReference type="ChEBI" id="CHEBI:58516"/>
        <dbReference type="ChEBI" id="CHEBI:58725"/>
        <dbReference type="EC" id="5.4.2.10"/>
    </reaction>
</comment>
<dbReference type="Gene3D" id="3.40.120.10">
    <property type="entry name" value="Alpha-D-Glucose-1,6-Bisphosphate, subunit A, domain 3"/>
    <property type="match status" value="3"/>
</dbReference>
<dbReference type="Pfam" id="PF02879">
    <property type="entry name" value="PGM_PMM_II"/>
    <property type="match status" value="1"/>
</dbReference>
<dbReference type="PROSITE" id="PS00710">
    <property type="entry name" value="PGM_PMM"/>
    <property type="match status" value="1"/>
</dbReference>
<feature type="binding site" evidence="9">
    <location>
        <position position="238"/>
    </location>
    <ligand>
        <name>Mg(2+)</name>
        <dbReference type="ChEBI" id="CHEBI:18420"/>
    </ligand>
</feature>
<reference evidence="16 17" key="2">
    <citation type="submission" date="2017-10" db="EMBL/GenBank/DDBJ databases">
        <authorList>
            <person name="Banno H."/>
            <person name="Chua N.-H."/>
        </authorList>
    </citation>
    <scope>NUCLEOTIDE SEQUENCE [LARGE SCALE GENOMIC DNA]</scope>
    <source>
        <strain evidence="16 17">JK623</strain>
    </source>
</reference>
<dbReference type="InterPro" id="IPR005845">
    <property type="entry name" value="A-D-PHexomutase_a/b/a-II"/>
</dbReference>
<dbReference type="SUPFAM" id="SSF53738">
    <property type="entry name" value="Phosphoglucomutase, first 3 domains"/>
    <property type="match status" value="3"/>
</dbReference>
<dbReference type="PANTHER" id="PTHR42946">
    <property type="entry name" value="PHOSPHOHEXOSE MUTASE"/>
    <property type="match status" value="1"/>
</dbReference>
<feature type="active site" description="Phosphoserine intermediate" evidence="9">
    <location>
        <position position="99"/>
    </location>
</feature>
<dbReference type="EMBL" id="PDYG01000087">
    <property type="protein sequence ID" value="PHU37025.1"/>
    <property type="molecule type" value="Genomic_DNA"/>
</dbReference>
<sequence>MKYFGTDGFRGKVNEVLTVDHAIKIGKFLGYYYSGKTENARCVIGKDTRRSGYMFEYALVAGLTSTGCDVDLLHVTTTPSVSYITRTEKYDFGIMITASHNPFYDNGIKIIDGNGMKMDEEILQQCEDYIDGITTVELAENEAVGRAQDYMQGRNHYMNYLTTTLNESMRGYKIGLDCANGASFMIAKSVFDMLGADTFVINNQPDGFNINRNCGSTHIEELQKYVRQNRLDIGFSFDGDADRCLAVDENGNIVDGDMIIYILGCYLKEQGALKDNTVVTTIMSNLGITKALERQGIANVQTAVGDKYVSEEMNAHGYNIGGEQSGHVIISKYATTGDGVLTALQVMSVLIKKKCPLSALVSDVTLYPQVLINVTVPNPDAALAAQSVKDCVKDCEQKMGDKGRVVLRKSGTEPLVRVMVECEDDALCKQYANEIKNAVVNA</sequence>
<dbReference type="NCBIfam" id="TIGR01455">
    <property type="entry name" value="glmM"/>
    <property type="match status" value="1"/>
</dbReference>
<keyword evidence="17" id="KW-1185">Reference proteome</keyword>
<dbReference type="GO" id="GO:0000287">
    <property type="term" value="F:magnesium ion binding"/>
    <property type="evidence" value="ECO:0007669"/>
    <property type="project" value="UniProtKB-UniRule"/>
</dbReference>
<dbReference type="AlphaFoldDB" id="A0A2G3E1J8"/>
<dbReference type="Proteomes" id="UP000224563">
    <property type="component" value="Unassembled WGS sequence"/>
</dbReference>
<comment type="PTM">
    <text evidence="9">Activated by phosphorylation.</text>
</comment>
<dbReference type="GO" id="GO:0005829">
    <property type="term" value="C:cytosol"/>
    <property type="evidence" value="ECO:0007669"/>
    <property type="project" value="TreeGrafter"/>
</dbReference>
<dbReference type="Gene3D" id="3.30.310.50">
    <property type="entry name" value="Alpha-D-phosphohexomutase, C-terminal domain"/>
    <property type="match status" value="1"/>
</dbReference>
<comment type="function">
    <text evidence="9 11">Catalyzes the conversion of glucosamine-6-phosphate to glucosamine-1-phosphate.</text>
</comment>
<keyword evidence="3 9" id="KW-0479">Metal-binding</keyword>
<dbReference type="InterPro" id="IPR036900">
    <property type="entry name" value="A-D-PHexomutase_C_sf"/>
</dbReference>
<comment type="caution">
    <text evidence="16">The sequence shown here is derived from an EMBL/GenBank/DDBJ whole genome shotgun (WGS) entry which is preliminary data.</text>
</comment>
<dbReference type="FunFam" id="3.40.120.10:FF:000002">
    <property type="entry name" value="Phosphoglucosamine mutase"/>
    <property type="match status" value="1"/>
</dbReference>
<feature type="domain" description="Alpha-D-phosphohexomutase C-terminal" evidence="12">
    <location>
        <begin position="371"/>
        <end position="437"/>
    </location>
</feature>
<dbReference type="GO" id="GO:0004615">
    <property type="term" value="F:phosphomannomutase activity"/>
    <property type="evidence" value="ECO:0007669"/>
    <property type="project" value="TreeGrafter"/>
</dbReference>
<evidence type="ECO:0000259" key="14">
    <source>
        <dbReference type="Pfam" id="PF02879"/>
    </source>
</evidence>
<feature type="domain" description="Alpha-D-phosphohexomutase alpha/beta/alpha" evidence="15">
    <location>
        <begin position="255"/>
        <end position="363"/>
    </location>
</feature>
<evidence type="ECO:0000256" key="11">
    <source>
        <dbReference type="RuleBase" id="RU004327"/>
    </source>
</evidence>
<feature type="domain" description="Alpha-D-phosphohexomutase alpha/beta/alpha" evidence="13">
    <location>
        <begin position="2"/>
        <end position="134"/>
    </location>
</feature>
<dbReference type="Pfam" id="PF00408">
    <property type="entry name" value="PGM_PMM_IV"/>
    <property type="match status" value="1"/>
</dbReference>
<feature type="binding site" evidence="9">
    <location>
        <position position="240"/>
    </location>
    <ligand>
        <name>Mg(2+)</name>
        <dbReference type="ChEBI" id="CHEBI:18420"/>
    </ligand>
</feature>
<evidence type="ECO:0000256" key="4">
    <source>
        <dbReference type="ARBA" id="ARBA00022842"/>
    </source>
</evidence>
<name>A0A2G3E1J8_9FIRM</name>
<protein>
    <recommendedName>
        <fullName evidence="8 9">Phosphoglucosamine mutase</fullName>
        <ecNumber evidence="7 9">5.4.2.10</ecNumber>
    </recommendedName>
</protein>
<dbReference type="InterPro" id="IPR006352">
    <property type="entry name" value="GlmM_bact"/>
</dbReference>
<evidence type="ECO:0000256" key="5">
    <source>
        <dbReference type="ARBA" id="ARBA00023235"/>
    </source>
</evidence>
<evidence type="ECO:0000313" key="17">
    <source>
        <dbReference type="Proteomes" id="UP000224563"/>
    </source>
</evidence>
<evidence type="ECO:0000256" key="7">
    <source>
        <dbReference type="ARBA" id="ARBA00066330"/>
    </source>
</evidence>
<dbReference type="SUPFAM" id="SSF55957">
    <property type="entry name" value="Phosphoglucomutase, C-terminal domain"/>
    <property type="match status" value="1"/>
</dbReference>
<evidence type="ECO:0000256" key="2">
    <source>
        <dbReference type="ARBA" id="ARBA00022553"/>
    </source>
</evidence>
<evidence type="ECO:0000259" key="13">
    <source>
        <dbReference type="Pfam" id="PF02878"/>
    </source>
</evidence>
<organism evidence="16 17">
    <name type="scientific">Agathobacter ruminis</name>
    <dbReference type="NCBI Taxonomy" id="1712665"/>
    <lineage>
        <taxon>Bacteria</taxon>
        <taxon>Bacillati</taxon>
        <taxon>Bacillota</taxon>
        <taxon>Clostridia</taxon>
        <taxon>Lachnospirales</taxon>
        <taxon>Lachnospiraceae</taxon>
        <taxon>Agathobacter</taxon>
    </lineage>
</organism>
<feature type="domain" description="Alpha-D-phosphohexomutase alpha/beta/alpha" evidence="14">
    <location>
        <begin position="156"/>
        <end position="251"/>
    </location>
</feature>
<dbReference type="HAMAP" id="MF_01554_B">
    <property type="entry name" value="GlmM_B"/>
    <property type="match status" value="1"/>
</dbReference>
<proteinExistence type="inferred from homology"/>
<dbReference type="FunFam" id="3.40.120.10:FF:000001">
    <property type="entry name" value="Phosphoglucosamine mutase"/>
    <property type="match status" value="1"/>
</dbReference>
<gene>
    <name evidence="9 16" type="primary">glmM</name>
    <name evidence="16" type="ORF">CSX02_10040</name>
</gene>
<feature type="binding site" evidence="9">
    <location>
        <position position="242"/>
    </location>
    <ligand>
        <name>Mg(2+)</name>
        <dbReference type="ChEBI" id="CHEBI:18420"/>
    </ligand>
</feature>
<keyword evidence="4 9" id="KW-0460">Magnesium</keyword>